<dbReference type="InterPro" id="IPR036397">
    <property type="entry name" value="RNaseH_sf"/>
</dbReference>
<name>A0A7J8ZWZ5_9ROSI</name>
<gene>
    <name evidence="2" type="ORF">Golax_015050</name>
</gene>
<dbReference type="Proteomes" id="UP000593574">
    <property type="component" value="Unassembled WGS sequence"/>
</dbReference>
<accession>A0A7J8ZWZ5</accession>
<evidence type="ECO:0000259" key="1">
    <source>
        <dbReference type="Pfam" id="PF13456"/>
    </source>
</evidence>
<dbReference type="GO" id="GO:0003676">
    <property type="term" value="F:nucleic acid binding"/>
    <property type="evidence" value="ECO:0007669"/>
    <property type="project" value="InterPro"/>
</dbReference>
<proteinExistence type="predicted"/>
<reference evidence="2 3" key="1">
    <citation type="journal article" date="2019" name="Genome Biol. Evol.">
        <title>Insights into the evolution of the New World diploid cottons (Gossypium, subgenus Houzingenia) based on genome sequencing.</title>
        <authorList>
            <person name="Grover C.E."/>
            <person name="Arick M.A. 2nd"/>
            <person name="Thrash A."/>
            <person name="Conover J.L."/>
            <person name="Sanders W.S."/>
            <person name="Peterson D.G."/>
            <person name="Frelichowski J.E."/>
            <person name="Scheffler J.A."/>
            <person name="Scheffler B.E."/>
            <person name="Wendel J.F."/>
        </authorList>
    </citation>
    <scope>NUCLEOTIDE SEQUENCE [LARGE SCALE GENOMIC DNA]</scope>
    <source>
        <strain evidence="2">4</strain>
        <tissue evidence="2">Leaf</tissue>
    </source>
</reference>
<dbReference type="EMBL" id="JABEZV010000007">
    <property type="protein sequence ID" value="MBA0716200.1"/>
    <property type="molecule type" value="Genomic_DNA"/>
</dbReference>
<keyword evidence="3" id="KW-1185">Reference proteome</keyword>
<feature type="domain" description="RNase H type-1" evidence="1">
    <location>
        <begin position="2"/>
        <end position="69"/>
    </location>
</feature>
<dbReference type="Gene3D" id="3.30.420.10">
    <property type="entry name" value="Ribonuclease H-like superfamily/Ribonuclease H"/>
    <property type="match status" value="1"/>
</dbReference>
<sequence length="72" mass="7662">MAGLVAWDQTGVLLSTKIVLNSNVSSSFAAEAYAGLHAVKLGISMGLHSVTIKGDSRTIIKNVKQRHKISQL</sequence>
<protein>
    <recommendedName>
        <fullName evidence="1">RNase H type-1 domain-containing protein</fullName>
    </recommendedName>
</protein>
<evidence type="ECO:0000313" key="2">
    <source>
        <dbReference type="EMBL" id="MBA0716200.1"/>
    </source>
</evidence>
<evidence type="ECO:0000313" key="3">
    <source>
        <dbReference type="Proteomes" id="UP000593574"/>
    </source>
</evidence>
<dbReference type="GO" id="GO:0004523">
    <property type="term" value="F:RNA-DNA hybrid ribonuclease activity"/>
    <property type="evidence" value="ECO:0007669"/>
    <property type="project" value="InterPro"/>
</dbReference>
<dbReference type="InterPro" id="IPR002156">
    <property type="entry name" value="RNaseH_domain"/>
</dbReference>
<dbReference type="AlphaFoldDB" id="A0A7J8ZWZ5"/>
<comment type="caution">
    <text evidence="2">The sequence shown here is derived from an EMBL/GenBank/DDBJ whole genome shotgun (WGS) entry which is preliminary data.</text>
</comment>
<organism evidence="2 3">
    <name type="scientific">Gossypium laxum</name>
    <dbReference type="NCBI Taxonomy" id="34288"/>
    <lineage>
        <taxon>Eukaryota</taxon>
        <taxon>Viridiplantae</taxon>
        <taxon>Streptophyta</taxon>
        <taxon>Embryophyta</taxon>
        <taxon>Tracheophyta</taxon>
        <taxon>Spermatophyta</taxon>
        <taxon>Magnoliopsida</taxon>
        <taxon>eudicotyledons</taxon>
        <taxon>Gunneridae</taxon>
        <taxon>Pentapetalae</taxon>
        <taxon>rosids</taxon>
        <taxon>malvids</taxon>
        <taxon>Malvales</taxon>
        <taxon>Malvaceae</taxon>
        <taxon>Malvoideae</taxon>
        <taxon>Gossypium</taxon>
    </lineage>
</organism>
<dbReference type="Pfam" id="PF13456">
    <property type="entry name" value="RVT_3"/>
    <property type="match status" value="1"/>
</dbReference>